<dbReference type="EMBL" id="JBHSQH010000001">
    <property type="protein sequence ID" value="MFC5972121.1"/>
    <property type="molecule type" value="Genomic_DNA"/>
</dbReference>
<comment type="caution">
    <text evidence="2">The sequence shown here is derived from an EMBL/GenBank/DDBJ whole genome shotgun (WGS) entry which is preliminary data.</text>
</comment>
<evidence type="ECO:0000313" key="2">
    <source>
        <dbReference type="EMBL" id="MFC5972121.1"/>
    </source>
</evidence>
<dbReference type="RefSeq" id="WP_247415158.1">
    <property type="nucleotide sequence ID" value="NZ_JALLGW010000001.1"/>
</dbReference>
<sequence>MRFEMRLGPDRPPDLAAGHRNEFEASGERYPDECGLDAARCNPPPVQQFSLDERVIERSDLHIRRLF</sequence>
<evidence type="ECO:0000313" key="3">
    <source>
        <dbReference type="Proteomes" id="UP001596099"/>
    </source>
</evidence>
<protein>
    <submittedName>
        <fullName evidence="2">Uncharacterized protein</fullName>
    </submittedName>
</protein>
<reference evidence="2 3" key="1">
    <citation type="journal article" date="2019" name="Int. J. Syst. Evol. Microbiol.">
        <title>The Global Catalogue of Microorganisms (GCM) 10K type strain sequencing project: providing services to taxonomists for standard genome sequencing and annotation.</title>
        <authorList>
            <consortium name="The Broad Institute Genomics Platform"/>
            <consortium name="The Broad Institute Genome Sequencing Center for Infectious Disease"/>
            <person name="Wu L."/>
            <person name="Ma J."/>
        </authorList>
    </citation>
    <scope>NUCLEOTIDE SEQUENCE [LARGE SCALE GENOMIC DNA]</scope>
    <source>
        <strain evidence="2 3">CGMCC 1.12543</strain>
    </source>
</reference>
<evidence type="ECO:0000256" key="1">
    <source>
        <dbReference type="SAM" id="MobiDB-lite"/>
    </source>
</evidence>
<dbReference type="Proteomes" id="UP001596099">
    <property type="component" value="Unassembled WGS sequence"/>
</dbReference>
<proteinExistence type="predicted"/>
<keyword evidence="3" id="KW-1185">Reference proteome</keyword>
<feature type="region of interest" description="Disordered" evidence="1">
    <location>
        <begin position="1"/>
        <end position="29"/>
    </location>
</feature>
<accession>A0ABD5RNW4</accession>
<organism evidence="2 3">
    <name type="scientific">Halomarina salina</name>
    <dbReference type="NCBI Taxonomy" id="1872699"/>
    <lineage>
        <taxon>Archaea</taxon>
        <taxon>Methanobacteriati</taxon>
        <taxon>Methanobacteriota</taxon>
        <taxon>Stenosarchaea group</taxon>
        <taxon>Halobacteria</taxon>
        <taxon>Halobacteriales</taxon>
        <taxon>Natronomonadaceae</taxon>
        <taxon>Halomarina</taxon>
    </lineage>
</organism>
<gene>
    <name evidence="2" type="ORF">ACFPYI_12345</name>
</gene>
<name>A0ABD5RNW4_9EURY</name>
<dbReference type="AlphaFoldDB" id="A0ABD5RNW4"/>